<comment type="caution">
    <text evidence="2">The sequence shown here is derived from an EMBL/GenBank/DDBJ whole genome shotgun (WGS) entry which is preliminary data.</text>
</comment>
<evidence type="ECO:0000313" key="3">
    <source>
        <dbReference type="Proteomes" id="UP001596337"/>
    </source>
</evidence>
<protein>
    <submittedName>
        <fullName evidence="2">FAD-dependent monooxygenase</fullName>
    </submittedName>
</protein>
<dbReference type="Proteomes" id="UP001596337">
    <property type="component" value="Unassembled WGS sequence"/>
</dbReference>
<evidence type="ECO:0000313" key="2">
    <source>
        <dbReference type="EMBL" id="MFC6867060.1"/>
    </source>
</evidence>
<name>A0ABW2BXJ7_9PSEU</name>
<keyword evidence="3" id="KW-1185">Reference proteome</keyword>
<evidence type="ECO:0000259" key="1">
    <source>
        <dbReference type="Pfam" id="PF01494"/>
    </source>
</evidence>
<organism evidence="2 3">
    <name type="scientific">Haloechinothrix salitolerans</name>
    <dbReference type="NCBI Taxonomy" id="926830"/>
    <lineage>
        <taxon>Bacteria</taxon>
        <taxon>Bacillati</taxon>
        <taxon>Actinomycetota</taxon>
        <taxon>Actinomycetes</taxon>
        <taxon>Pseudonocardiales</taxon>
        <taxon>Pseudonocardiaceae</taxon>
        <taxon>Haloechinothrix</taxon>
    </lineage>
</organism>
<dbReference type="Pfam" id="PF01494">
    <property type="entry name" value="FAD_binding_3"/>
    <property type="match status" value="1"/>
</dbReference>
<accession>A0ABW2BXJ7</accession>
<dbReference type="SUPFAM" id="SSF51905">
    <property type="entry name" value="FAD/NAD(P)-binding domain"/>
    <property type="match status" value="1"/>
</dbReference>
<dbReference type="RefSeq" id="WP_390183672.1">
    <property type="nucleotide sequence ID" value="NZ_BAABLA010000022.1"/>
</dbReference>
<reference evidence="3" key="1">
    <citation type="journal article" date="2019" name="Int. J. Syst. Evol. Microbiol.">
        <title>The Global Catalogue of Microorganisms (GCM) 10K type strain sequencing project: providing services to taxonomists for standard genome sequencing and annotation.</title>
        <authorList>
            <consortium name="The Broad Institute Genomics Platform"/>
            <consortium name="The Broad Institute Genome Sequencing Center for Infectious Disease"/>
            <person name="Wu L."/>
            <person name="Ma J."/>
        </authorList>
    </citation>
    <scope>NUCLEOTIDE SEQUENCE [LARGE SCALE GENOMIC DNA]</scope>
    <source>
        <strain evidence="3">KCTC 32255</strain>
    </source>
</reference>
<dbReference type="InterPro" id="IPR036188">
    <property type="entry name" value="FAD/NAD-bd_sf"/>
</dbReference>
<dbReference type="PANTHER" id="PTHR42685:SF22">
    <property type="entry name" value="CONDITIONED MEDIUM FACTOR RECEPTOR 1"/>
    <property type="match status" value="1"/>
</dbReference>
<sequence>MTAQPLEEADVVIIGARLAGTAAAVPLARSGRKVVLLDKSRFPSEQLSTHVLVPSGVAELQHMGALPHILRLNPPARYLGATVGDVRLRDHFAPVDGIDYGVCVPRMEQDVCLVTAAREAGADVREKCMFEDVPWDDGRAIGARYRHGGKQHKIRARLVIGADGQRSRTAAAIGAWTPYRGSKNGRGFAFRYMDDPRWARSSTRPMASTSRTRAVC</sequence>
<gene>
    <name evidence="2" type="ORF">ACFQGD_07865</name>
</gene>
<dbReference type="InterPro" id="IPR002938">
    <property type="entry name" value="FAD-bd"/>
</dbReference>
<dbReference type="PRINTS" id="PR00420">
    <property type="entry name" value="RNGMNOXGNASE"/>
</dbReference>
<keyword evidence="2" id="KW-0503">Monooxygenase</keyword>
<dbReference type="PANTHER" id="PTHR42685">
    <property type="entry name" value="GERANYLGERANYL DIPHOSPHATE REDUCTASE"/>
    <property type="match status" value="1"/>
</dbReference>
<feature type="domain" description="FAD-binding" evidence="1">
    <location>
        <begin position="8"/>
        <end position="175"/>
    </location>
</feature>
<dbReference type="EMBL" id="JBHSXX010000001">
    <property type="protein sequence ID" value="MFC6867060.1"/>
    <property type="molecule type" value="Genomic_DNA"/>
</dbReference>
<keyword evidence="2" id="KW-0560">Oxidoreductase</keyword>
<dbReference type="GO" id="GO:0004497">
    <property type="term" value="F:monooxygenase activity"/>
    <property type="evidence" value="ECO:0007669"/>
    <property type="project" value="UniProtKB-KW"/>
</dbReference>
<dbReference type="Gene3D" id="3.50.50.60">
    <property type="entry name" value="FAD/NAD(P)-binding domain"/>
    <property type="match status" value="1"/>
</dbReference>
<dbReference type="InterPro" id="IPR050407">
    <property type="entry name" value="Geranylgeranyl_reductase"/>
</dbReference>
<proteinExistence type="predicted"/>